<comment type="caution">
    <text evidence="2">The sequence shown here is derived from an EMBL/GenBank/DDBJ whole genome shotgun (WGS) entry which is preliminary data.</text>
</comment>
<proteinExistence type="predicted"/>
<name>A0A2V0QJC0_PSESF</name>
<feature type="region of interest" description="Disordered" evidence="1">
    <location>
        <begin position="1"/>
        <end position="37"/>
    </location>
</feature>
<feature type="compositionally biased region" description="Basic and acidic residues" evidence="1">
    <location>
        <begin position="15"/>
        <end position="37"/>
    </location>
</feature>
<sequence length="37" mass="3975">MLGQRKKVAKSNESVAREGASRTSVERSDERGAPCAL</sequence>
<gene>
    <name evidence="2" type="ORF">KPSA1_06699</name>
    <name evidence="3" type="ORF">KPSA3_01167</name>
</gene>
<evidence type="ECO:0000313" key="5">
    <source>
        <dbReference type="Proteomes" id="UP000248291"/>
    </source>
</evidence>
<organism evidence="2 4">
    <name type="scientific">Pseudomonas syringae pv. actinidiae</name>
    <dbReference type="NCBI Taxonomy" id="103796"/>
    <lineage>
        <taxon>Bacteria</taxon>
        <taxon>Pseudomonadati</taxon>
        <taxon>Pseudomonadota</taxon>
        <taxon>Gammaproteobacteria</taxon>
        <taxon>Pseudomonadales</taxon>
        <taxon>Pseudomonadaceae</taxon>
        <taxon>Pseudomonas</taxon>
        <taxon>Pseudomonas syringae</taxon>
    </lineage>
</organism>
<evidence type="ECO:0000256" key="1">
    <source>
        <dbReference type="SAM" id="MobiDB-lite"/>
    </source>
</evidence>
<evidence type="ECO:0000313" key="3">
    <source>
        <dbReference type="EMBL" id="GBH15244.1"/>
    </source>
</evidence>
<dbReference type="EMBL" id="BGKA01000037">
    <property type="protein sequence ID" value="GBH15244.1"/>
    <property type="molecule type" value="Genomic_DNA"/>
</dbReference>
<dbReference type="AlphaFoldDB" id="A0A2V0QJC0"/>
<evidence type="ECO:0000313" key="2">
    <source>
        <dbReference type="EMBL" id="GBH13216.1"/>
    </source>
</evidence>
<dbReference type="EMBL" id="BGJZ01000345">
    <property type="protein sequence ID" value="GBH13216.1"/>
    <property type="molecule type" value="Genomic_DNA"/>
</dbReference>
<evidence type="ECO:0000313" key="4">
    <source>
        <dbReference type="Proteomes" id="UP000247480"/>
    </source>
</evidence>
<protein>
    <submittedName>
        <fullName evidence="2">Uncharacterized protein</fullName>
    </submittedName>
</protein>
<dbReference type="Proteomes" id="UP000247480">
    <property type="component" value="Unassembled WGS sequence"/>
</dbReference>
<reference evidence="3 5" key="2">
    <citation type="submission" date="2018-04" db="EMBL/GenBank/DDBJ databases">
        <title>Draft genome sequence of Pseudomonas syringae pv. actinidiae biovar 3 strains isolated from kiwifruit in Kagawa prefecture.</title>
        <authorList>
            <person name="Tabuchi M."/>
            <person name="Saito M."/>
            <person name="Fujiwara S."/>
            <person name="Sasa N."/>
            <person name="Akimitsu K."/>
            <person name="Gomi K."/>
            <person name="Konishi-Sugita S."/>
            <person name="Hamano K."/>
            <person name="Kataoka I."/>
        </authorList>
    </citation>
    <scope>NUCLEOTIDE SEQUENCE [LARGE SCALE GENOMIC DNA]</scope>
    <source>
        <strain evidence="3 5">MAFF212211</strain>
    </source>
</reference>
<reference evidence="2 4" key="1">
    <citation type="submission" date="2018-04" db="EMBL/GenBank/DDBJ databases">
        <title>Draft genome sequence of Pseudomonas syringae pv. actinidiae biovar 1 strains isolated from kiwifruit in Kagawa prefecture.</title>
        <authorList>
            <person name="Tabuchi M."/>
            <person name="Saito M."/>
            <person name="Fujiwara S."/>
            <person name="Sasa N."/>
            <person name="Akimitsu K."/>
            <person name="Gomi K."/>
            <person name="Konishi-Sugita S."/>
            <person name="Hamano K."/>
            <person name="Kataoka I."/>
        </authorList>
    </citation>
    <scope>NUCLEOTIDE SEQUENCE [LARGE SCALE GENOMIC DNA]</scope>
    <source>
        <strain evidence="2 4">MAFF212206</strain>
    </source>
</reference>
<accession>A0A2V0QJC0</accession>
<dbReference type="Proteomes" id="UP000248291">
    <property type="component" value="Unassembled WGS sequence"/>
</dbReference>